<keyword evidence="1" id="KW-0812">Transmembrane</keyword>
<organism evidence="3 4">
    <name type="scientific">Candidatus Daviesbacteria bacterium RIFCSPHIGHO2_02_FULL_39_12</name>
    <dbReference type="NCBI Taxonomy" id="1797770"/>
    <lineage>
        <taxon>Bacteria</taxon>
        <taxon>Candidatus Daviesiibacteriota</taxon>
    </lineage>
</organism>
<keyword evidence="1" id="KW-1133">Transmembrane helix</keyword>
<sequence length="604" mass="66538">MVKFESMSSFVKLKTQNSPVSLREAGRAKLKTTIQNLKVLSFTLLLCTLTFTLYVLPVKADEISDLQGQIDQLNKARQLSVNATKPLEGQLESLQRQLAQIQATIDNLTAGILEKQKNLDLREDKLALQQALLEKRVKAYYIRSYLADPLMVILSSIHSSNIFRELSYRQSVTREDREVIVAITSEVIDLLTEKTKLEKDKGRLAAVQADVDKNASFLGGEIKKAKAYQSDLAGKIAQLSARQQQIIAQRQAGLNLPTSLGAGPLFCTDDRKADPPFRPAFAFFTFGIPHRVGMNQYGALGRAQSGQNHEDILRVYFDNFSFETRPNINISVSGFGSMPLETYLLGIYEMPDSWPIEALKAQAVAARSYALSYTGSGSKEICTTQACQVYKGGNKGGNWEQAVKSTEGKTLISDSSPVSAWYSSTDGGYTFTASDIGWGARSFTKRVRDTQGDIGSFSDLFAKAYDKDSPCFYSAQGFRSEYAKSAWLKSEEVADIVNVIMLIKRDGGTSSHLYQPDKPNPEGAENWDIDRVKQELKSRGGAPFNGISSISVSADFSQGLTASVTFSGDAPSQTFNGSDFKNFFNLRAPANIQIVGPLFNIEQK</sequence>
<dbReference type="InterPro" id="IPR013693">
    <property type="entry name" value="SpoIID/LytB_N"/>
</dbReference>
<dbReference type="NCBIfam" id="TIGR02669">
    <property type="entry name" value="SpoIID_LytB"/>
    <property type="match status" value="1"/>
</dbReference>
<dbReference type="Proteomes" id="UP000177042">
    <property type="component" value="Unassembled WGS sequence"/>
</dbReference>
<comment type="caution">
    <text evidence="3">The sequence shown here is derived from an EMBL/GenBank/DDBJ whole genome shotgun (WGS) entry which is preliminary data.</text>
</comment>
<evidence type="ECO:0000256" key="1">
    <source>
        <dbReference type="SAM" id="Phobius"/>
    </source>
</evidence>
<evidence type="ECO:0000313" key="3">
    <source>
        <dbReference type="EMBL" id="OGE25318.1"/>
    </source>
</evidence>
<reference evidence="3 4" key="1">
    <citation type="journal article" date="2016" name="Nat. Commun.">
        <title>Thousands of microbial genomes shed light on interconnected biogeochemical processes in an aquifer system.</title>
        <authorList>
            <person name="Anantharaman K."/>
            <person name="Brown C.T."/>
            <person name="Hug L.A."/>
            <person name="Sharon I."/>
            <person name="Castelle C.J."/>
            <person name="Probst A.J."/>
            <person name="Thomas B.C."/>
            <person name="Singh A."/>
            <person name="Wilkins M.J."/>
            <person name="Karaoz U."/>
            <person name="Brodie E.L."/>
            <person name="Williams K.H."/>
            <person name="Hubbard S.S."/>
            <person name="Banfield J.F."/>
        </authorList>
    </citation>
    <scope>NUCLEOTIDE SEQUENCE [LARGE SCALE GENOMIC DNA]</scope>
</reference>
<gene>
    <name evidence="3" type="ORF">A3C26_00620</name>
</gene>
<feature type="domain" description="Sporulation stage II protein D amidase enhancer LytB N-terminal" evidence="2">
    <location>
        <begin position="337"/>
        <end position="411"/>
    </location>
</feature>
<accession>A0A1F5J9R0</accession>
<proteinExistence type="predicted"/>
<evidence type="ECO:0000259" key="2">
    <source>
        <dbReference type="Pfam" id="PF08486"/>
    </source>
</evidence>
<name>A0A1F5J9R0_9BACT</name>
<dbReference type="InterPro" id="IPR013486">
    <property type="entry name" value="SpoIID/LytB"/>
</dbReference>
<keyword evidence="1" id="KW-0472">Membrane</keyword>
<feature type="transmembrane region" description="Helical" evidence="1">
    <location>
        <begin position="37"/>
        <end position="56"/>
    </location>
</feature>
<dbReference type="AlphaFoldDB" id="A0A1F5J9R0"/>
<dbReference type="Gene3D" id="6.10.250.3150">
    <property type="match status" value="1"/>
</dbReference>
<dbReference type="EMBL" id="MFCX01000028">
    <property type="protein sequence ID" value="OGE25318.1"/>
    <property type="molecule type" value="Genomic_DNA"/>
</dbReference>
<protein>
    <recommendedName>
        <fullName evidence="2">Sporulation stage II protein D amidase enhancer LytB N-terminal domain-containing protein</fullName>
    </recommendedName>
</protein>
<dbReference type="GO" id="GO:0030435">
    <property type="term" value="P:sporulation resulting in formation of a cellular spore"/>
    <property type="evidence" value="ECO:0007669"/>
    <property type="project" value="InterPro"/>
</dbReference>
<evidence type="ECO:0000313" key="4">
    <source>
        <dbReference type="Proteomes" id="UP000177042"/>
    </source>
</evidence>
<dbReference type="Pfam" id="PF08486">
    <property type="entry name" value="SpoIID"/>
    <property type="match status" value="1"/>
</dbReference>